<evidence type="ECO:0000256" key="3">
    <source>
        <dbReference type="ARBA" id="ARBA00022705"/>
    </source>
</evidence>
<dbReference type="EMBL" id="BK032497">
    <property type="protein sequence ID" value="DAF42609.1"/>
    <property type="molecule type" value="Genomic_DNA"/>
</dbReference>
<evidence type="ECO:0000256" key="7">
    <source>
        <dbReference type="ARBA" id="ARBA00023027"/>
    </source>
</evidence>
<evidence type="ECO:0000256" key="6">
    <source>
        <dbReference type="ARBA" id="ARBA00022833"/>
    </source>
</evidence>
<dbReference type="GO" id="GO:0006260">
    <property type="term" value="P:DNA replication"/>
    <property type="evidence" value="ECO:0007669"/>
    <property type="project" value="UniProtKB-KW"/>
</dbReference>
<dbReference type="Gene3D" id="3.40.50.10190">
    <property type="entry name" value="BRCT domain"/>
    <property type="match status" value="1"/>
</dbReference>
<dbReference type="InterPro" id="IPR041663">
    <property type="entry name" value="DisA/LigA_HHH"/>
</dbReference>
<dbReference type="SUPFAM" id="SSF50249">
    <property type="entry name" value="Nucleic acid-binding proteins"/>
    <property type="match status" value="1"/>
</dbReference>
<dbReference type="EC" id="6.5.1.2" evidence="1"/>
<dbReference type="InterPro" id="IPR036420">
    <property type="entry name" value="BRCT_dom_sf"/>
</dbReference>
<evidence type="ECO:0000256" key="8">
    <source>
        <dbReference type="ARBA" id="ARBA00023204"/>
    </source>
</evidence>
<keyword evidence="6" id="KW-0862">Zinc</keyword>
<dbReference type="Gene3D" id="1.10.150.20">
    <property type="entry name" value="5' to 3' exonuclease, C-terminal subdomain"/>
    <property type="match status" value="2"/>
</dbReference>
<evidence type="ECO:0000256" key="1">
    <source>
        <dbReference type="ARBA" id="ARBA00012722"/>
    </source>
</evidence>
<keyword evidence="7" id="KW-0520">NAD</keyword>
<evidence type="ECO:0000256" key="5">
    <source>
        <dbReference type="ARBA" id="ARBA00022763"/>
    </source>
</evidence>
<dbReference type="InterPro" id="IPR013839">
    <property type="entry name" value="DNAligase_adenylation"/>
</dbReference>
<sequence>MQKEELLELLKNASEAYYNNQELLLTDEEYDSLTQLAEENGWLIQDTEINDGIEIDVNNEVHHAKPMKSLKKANSIQEVNKYYDETKSHGAKTYSIEPKLDGLALSVHYISDNEVILSTRGNGEVGENVTYLIESDKLTIENLPLQQPNANIKELRGELYSSKSDLIINNQNKVNDKYSNERSAVAGIVSKGKLGLDFNAKLSFATYFAVDQNDEFIEIPTNVFSAKDLFPKNSASTFEELAENIEQAKIWRMECSAPTDGIVIKPNEQIKIGETSHHPKEYIAFKYPGEQKVTKVEDISFTIGNTGKITPRVKISPITIDGVTITNITGNNFKWLQEKKISKGAEVLVKRANDVIPAIVMTTKESDEELEIPKVCPYCNNALDYKYNEQGQESKDLFCLNPNCESRKSYMMTNIVSKQCLDIDGLSGEVLKALKLESVVDLMNLDLKELEEVKFDSSGVSLGKTRAKLIYDNIQKAKNDTQPYRWLLSFGIPTLGSVTAKKILKEFNSLEELFSDKNKSIEKIKSINGLGNAFVKSFEEYFEIAKATFNELNNIGCVMNKSDNITVKGYYCHTGKVPQNFKNRDELISELEKQGWIFTKSINKDTNVLLTEDKTKMSSKLKKAISLNIPIMNFEEFSKDKL</sequence>
<keyword evidence="4" id="KW-0479">Metal-binding</keyword>
<dbReference type="InterPro" id="IPR004150">
    <property type="entry name" value="NAD_DNA_ligase_OB"/>
</dbReference>
<dbReference type="SUPFAM" id="SSF56091">
    <property type="entry name" value="DNA ligase/mRNA capping enzyme, catalytic domain"/>
    <property type="match status" value="1"/>
</dbReference>
<dbReference type="Gene3D" id="2.40.50.140">
    <property type="entry name" value="Nucleic acid-binding proteins"/>
    <property type="match status" value="1"/>
</dbReference>
<dbReference type="InterPro" id="IPR013840">
    <property type="entry name" value="DNAligase_N"/>
</dbReference>
<evidence type="ECO:0000256" key="2">
    <source>
        <dbReference type="ARBA" id="ARBA00022598"/>
    </source>
</evidence>
<keyword evidence="5" id="KW-0227">DNA damage</keyword>
<organism evidence="11">
    <name type="scientific">Siphoviridae sp. ctHip2</name>
    <dbReference type="NCBI Taxonomy" id="2827830"/>
    <lineage>
        <taxon>Viruses</taxon>
        <taxon>Duplodnaviria</taxon>
        <taxon>Heunggongvirae</taxon>
        <taxon>Uroviricota</taxon>
        <taxon>Caudoviricetes</taxon>
    </lineage>
</organism>
<feature type="domain" description="NAD-dependent DNA ligase N-terminal" evidence="10">
    <location>
        <begin position="2"/>
        <end position="420"/>
    </location>
</feature>
<comment type="catalytic activity">
    <reaction evidence="9">
        <text>NAD(+) + (deoxyribonucleotide)n-3'-hydroxyl + 5'-phospho-(deoxyribonucleotide)m = (deoxyribonucleotide)n+m + AMP + beta-nicotinamide D-nucleotide.</text>
        <dbReference type="EC" id="6.5.1.2"/>
    </reaction>
</comment>
<dbReference type="Pfam" id="PF01653">
    <property type="entry name" value="DNA_ligase_aden"/>
    <property type="match status" value="1"/>
</dbReference>
<dbReference type="SUPFAM" id="SSF47781">
    <property type="entry name" value="RuvA domain 2-like"/>
    <property type="match status" value="1"/>
</dbReference>
<evidence type="ECO:0000256" key="4">
    <source>
        <dbReference type="ARBA" id="ARBA00022723"/>
    </source>
</evidence>
<name>A0A8S5RVF8_9CAUD</name>
<evidence type="ECO:0000313" key="11">
    <source>
        <dbReference type="EMBL" id="DAF42609.1"/>
    </source>
</evidence>
<dbReference type="Pfam" id="PF03120">
    <property type="entry name" value="OB_DNA_ligase"/>
    <property type="match status" value="1"/>
</dbReference>
<dbReference type="InterPro" id="IPR001357">
    <property type="entry name" value="BRCT_dom"/>
</dbReference>
<dbReference type="SUPFAM" id="SSF52113">
    <property type="entry name" value="BRCT domain"/>
    <property type="match status" value="1"/>
</dbReference>
<dbReference type="Gene3D" id="3.30.470.30">
    <property type="entry name" value="DNA ligase/mRNA capping enzyme"/>
    <property type="match status" value="1"/>
</dbReference>
<proteinExistence type="predicted"/>
<accession>A0A8S5RVF8</accession>
<dbReference type="Pfam" id="PF00533">
    <property type="entry name" value="BRCT"/>
    <property type="match status" value="1"/>
</dbReference>
<keyword evidence="2 11" id="KW-0436">Ligase</keyword>
<dbReference type="SMART" id="SM00532">
    <property type="entry name" value="LIGANc"/>
    <property type="match status" value="1"/>
</dbReference>
<protein>
    <recommendedName>
        <fullName evidence="1">DNA ligase (NAD(+))</fullName>
        <ecNumber evidence="1">6.5.1.2</ecNumber>
    </recommendedName>
</protein>
<reference evidence="11" key="1">
    <citation type="journal article" date="2021" name="Proc. Natl. Acad. Sci. U.S.A.">
        <title>A Catalog of Tens of Thousands of Viruses from Human Metagenomes Reveals Hidden Associations with Chronic Diseases.</title>
        <authorList>
            <person name="Tisza M.J."/>
            <person name="Buck C.B."/>
        </authorList>
    </citation>
    <scope>NUCLEOTIDE SEQUENCE</scope>
    <source>
        <strain evidence="11">CtHip2</strain>
    </source>
</reference>
<dbReference type="InterPro" id="IPR010994">
    <property type="entry name" value="RuvA_2-like"/>
</dbReference>
<keyword evidence="8" id="KW-0234">DNA repair</keyword>
<dbReference type="GO" id="GO:0006281">
    <property type="term" value="P:DNA repair"/>
    <property type="evidence" value="ECO:0007669"/>
    <property type="project" value="UniProtKB-KW"/>
</dbReference>
<dbReference type="Pfam" id="PF12826">
    <property type="entry name" value="HHH_2"/>
    <property type="match status" value="1"/>
</dbReference>
<dbReference type="InterPro" id="IPR001679">
    <property type="entry name" value="DNA_ligase"/>
</dbReference>
<evidence type="ECO:0000256" key="9">
    <source>
        <dbReference type="ARBA" id="ARBA00034005"/>
    </source>
</evidence>
<evidence type="ECO:0000259" key="10">
    <source>
        <dbReference type="SMART" id="SM00532"/>
    </source>
</evidence>
<keyword evidence="3" id="KW-0235">DNA replication</keyword>
<dbReference type="GO" id="GO:0046872">
    <property type="term" value="F:metal ion binding"/>
    <property type="evidence" value="ECO:0007669"/>
    <property type="project" value="UniProtKB-KW"/>
</dbReference>
<dbReference type="GO" id="GO:0003911">
    <property type="term" value="F:DNA ligase (NAD+) activity"/>
    <property type="evidence" value="ECO:0007669"/>
    <property type="project" value="UniProtKB-EC"/>
</dbReference>
<dbReference type="PIRSF" id="PIRSF001604">
    <property type="entry name" value="LigA"/>
    <property type="match status" value="1"/>
</dbReference>
<dbReference type="InterPro" id="IPR012340">
    <property type="entry name" value="NA-bd_OB-fold"/>
</dbReference>